<reference evidence="1" key="1">
    <citation type="submission" date="2020-08" db="EMBL/GenBank/DDBJ databases">
        <title>Multicomponent nature underlies the extraordinary mechanical properties of spider dragline silk.</title>
        <authorList>
            <person name="Kono N."/>
            <person name="Nakamura H."/>
            <person name="Mori M."/>
            <person name="Yoshida Y."/>
            <person name="Ohtoshi R."/>
            <person name="Malay A.D."/>
            <person name="Moran D.A.P."/>
            <person name="Tomita M."/>
            <person name="Numata K."/>
            <person name="Arakawa K."/>
        </authorList>
    </citation>
    <scope>NUCLEOTIDE SEQUENCE</scope>
</reference>
<protein>
    <submittedName>
        <fullName evidence="1">Uncharacterized protein</fullName>
    </submittedName>
</protein>
<name>A0A8X6U7C6_NEPPI</name>
<evidence type="ECO:0000313" key="2">
    <source>
        <dbReference type="Proteomes" id="UP000887013"/>
    </source>
</evidence>
<dbReference type="AlphaFoldDB" id="A0A8X6U7C6"/>
<keyword evidence="2" id="KW-1185">Reference proteome</keyword>
<accession>A0A8X6U7C6</accession>
<dbReference type="Proteomes" id="UP000887013">
    <property type="component" value="Unassembled WGS sequence"/>
</dbReference>
<evidence type="ECO:0000313" key="1">
    <source>
        <dbReference type="EMBL" id="GFT99655.1"/>
    </source>
</evidence>
<proteinExistence type="predicted"/>
<organism evidence="1 2">
    <name type="scientific">Nephila pilipes</name>
    <name type="common">Giant wood spider</name>
    <name type="synonym">Nephila maculata</name>
    <dbReference type="NCBI Taxonomy" id="299642"/>
    <lineage>
        <taxon>Eukaryota</taxon>
        <taxon>Metazoa</taxon>
        <taxon>Ecdysozoa</taxon>
        <taxon>Arthropoda</taxon>
        <taxon>Chelicerata</taxon>
        <taxon>Arachnida</taxon>
        <taxon>Araneae</taxon>
        <taxon>Araneomorphae</taxon>
        <taxon>Entelegynae</taxon>
        <taxon>Araneoidea</taxon>
        <taxon>Nephilidae</taxon>
        <taxon>Nephila</taxon>
    </lineage>
</organism>
<sequence>MVDVAEHFLSCGWDVEFFTKWVGCPRSTNKHYLHLEPSKVLFPFPCGEIDEHGQPQFLPSSWLRPHLCEGLTCGPSSKFVANVAFWKMSPLSLNTWYINTIFSQATEYKDPVSTHTSPFSPQKVMSIKFNRWLLVSAT</sequence>
<comment type="caution">
    <text evidence="1">The sequence shown here is derived from an EMBL/GenBank/DDBJ whole genome shotgun (WGS) entry which is preliminary data.</text>
</comment>
<dbReference type="EMBL" id="BMAW01026975">
    <property type="protein sequence ID" value="GFT99655.1"/>
    <property type="molecule type" value="Genomic_DNA"/>
</dbReference>
<gene>
    <name evidence="1" type="ORF">NPIL_628791</name>
</gene>